<name>A0AAV5E5R6_ELECO</name>
<proteinExistence type="predicted"/>
<organism evidence="5 6">
    <name type="scientific">Eleusine coracana subsp. coracana</name>
    <dbReference type="NCBI Taxonomy" id="191504"/>
    <lineage>
        <taxon>Eukaryota</taxon>
        <taxon>Viridiplantae</taxon>
        <taxon>Streptophyta</taxon>
        <taxon>Embryophyta</taxon>
        <taxon>Tracheophyta</taxon>
        <taxon>Spermatophyta</taxon>
        <taxon>Magnoliopsida</taxon>
        <taxon>Liliopsida</taxon>
        <taxon>Poales</taxon>
        <taxon>Poaceae</taxon>
        <taxon>PACMAD clade</taxon>
        <taxon>Chloridoideae</taxon>
        <taxon>Cynodonteae</taxon>
        <taxon>Eleusininae</taxon>
        <taxon>Eleusine</taxon>
    </lineage>
</organism>
<evidence type="ECO:0000256" key="2">
    <source>
        <dbReference type="SAM" id="MobiDB-lite"/>
    </source>
</evidence>
<dbReference type="GO" id="GO:0016747">
    <property type="term" value="F:acyltransferase activity, transferring groups other than amino-acyl groups"/>
    <property type="evidence" value="ECO:0007669"/>
    <property type="project" value="InterPro"/>
</dbReference>
<accession>A0AAV5E5R6</accession>
<evidence type="ECO:0000259" key="3">
    <source>
        <dbReference type="Pfam" id="PF03732"/>
    </source>
</evidence>
<dbReference type="AlphaFoldDB" id="A0AAV5E5R6"/>
<evidence type="ECO:0008006" key="7">
    <source>
        <dbReference type="Google" id="ProtNLM"/>
    </source>
</evidence>
<dbReference type="InterPro" id="IPR016039">
    <property type="entry name" value="Thiolase-like"/>
</dbReference>
<dbReference type="Pfam" id="PF03732">
    <property type="entry name" value="Retrotrans_gag"/>
    <property type="match status" value="1"/>
</dbReference>
<dbReference type="InterPro" id="IPR012392">
    <property type="entry name" value="3-ktacl-CoA_syn"/>
</dbReference>
<keyword evidence="6" id="KW-1185">Reference proteome</keyword>
<sequence>MSSALDVKFVKTLYRLVVDNFLAVVAVSVAGNLLQKTSPEEVLEHARAIRPVQGMLALLLAAVIAKLMRVRRPKDVYLVEYGCFRPKSCYRAPFATCLEHAHLMPYLVDEESVDFAIRLLERSGLGEETCVPEAYHYMPPDRSLKASRDETELVIFSAVDDVFARSGVKPEEIDVLIVNCSIFTPTPVFSDMVVNRYKLRASVQNVNLSGMGCSAGLVSVGLAKNLLQVAPPGTNVLIVSTEILSSQYYVGTERAMLLPNCLFRMGAAAMILSNSPERARYKLRRVVRTVTAARDTDYKCVFQEEDENGNTGIRLSKDLAATAGHALKSNITAFGPLVLPVSEQVLVAVSILKRKLLSGRAKVRLYRPDFRTAFEHFCIHAGGRGVIDEGIWRPSKGSRTFEGFGCPKQLADGGQQEENPTVDNLSIGHRHRPRGSRGSRNTRRLDLGPDLEVDSVKKAVTMLKAAAVQDANALGITDSMRKNVAIRGQTIDGTTDERTGKILLQGTTATTVVDEMIRIGAITMMMTISDVVMTMMLLYSTTIRSAGGDSYVMANYLPVCLDPAVRIWLISLPEESITSWGDLNKKLIESFQATSNRPGNHFDLTRIKQKTDEPLRDYIKRFCAKKTEIPNVPDQQIIAAFQGGICSDDLVREIGKSNHDLKLTAQECFEIADKFASGESALDDIRGKGKEKRSDKSESSKKDKKRKSDNVVHTVDRFQKNSRTNQPSTDELLSGTWG</sequence>
<dbReference type="GO" id="GO:0016020">
    <property type="term" value="C:membrane"/>
    <property type="evidence" value="ECO:0007669"/>
    <property type="project" value="InterPro"/>
</dbReference>
<evidence type="ECO:0000259" key="4">
    <source>
        <dbReference type="Pfam" id="PF08392"/>
    </source>
</evidence>
<feature type="compositionally biased region" description="Basic and acidic residues" evidence="2">
    <location>
        <begin position="685"/>
        <end position="719"/>
    </location>
</feature>
<dbReference type="InterPro" id="IPR013601">
    <property type="entry name" value="FAE1_typ3_polyketide_synth"/>
</dbReference>
<dbReference type="Gene3D" id="3.40.47.10">
    <property type="match status" value="1"/>
</dbReference>
<reference evidence="5" key="1">
    <citation type="journal article" date="2018" name="DNA Res.">
        <title>Multiple hybrid de novo genome assembly of finger millet, an orphan allotetraploid crop.</title>
        <authorList>
            <person name="Hatakeyama M."/>
            <person name="Aluri S."/>
            <person name="Balachadran M.T."/>
            <person name="Sivarajan S.R."/>
            <person name="Patrignani A."/>
            <person name="Gruter S."/>
            <person name="Poveda L."/>
            <person name="Shimizu-Inatsugi R."/>
            <person name="Baeten J."/>
            <person name="Francoijs K.J."/>
            <person name="Nataraja K.N."/>
            <person name="Reddy Y.A.N."/>
            <person name="Phadnis S."/>
            <person name="Ravikumar R.L."/>
            <person name="Schlapbach R."/>
            <person name="Sreeman S.M."/>
            <person name="Shimizu K.K."/>
        </authorList>
    </citation>
    <scope>NUCLEOTIDE SEQUENCE</scope>
</reference>
<dbReference type="Pfam" id="PF08392">
    <property type="entry name" value="FAE1_CUT1_RppA"/>
    <property type="match status" value="1"/>
</dbReference>
<reference evidence="5" key="2">
    <citation type="submission" date="2021-12" db="EMBL/GenBank/DDBJ databases">
        <title>Resequencing data analysis of finger millet.</title>
        <authorList>
            <person name="Hatakeyama M."/>
            <person name="Aluri S."/>
            <person name="Balachadran M.T."/>
            <person name="Sivarajan S.R."/>
            <person name="Poveda L."/>
            <person name="Shimizu-Inatsugi R."/>
            <person name="Schlapbach R."/>
            <person name="Sreeman S.M."/>
            <person name="Shimizu K.K."/>
        </authorList>
    </citation>
    <scope>NUCLEOTIDE SEQUENCE</scope>
</reference>
<feature type="region of interest" description="Disordered" evidence="2">
    <location>
        <begin position="404"/>
        <end position="446"/>
    </location>
</feature>
<evidence type="ECO:0000313" key="6">
    <source>
        <dbReference type="Proteomes" id="UP001054889"/>
    </source>
</evidence>
<keyword evidence="1" id="KW-0012">Acyltransferase</keyword>
<dbReference type="SUPFAM" id="SSF53901">
    <property type="entry name" value="Thiolase-like"/>
    <property type="match status" value="2"/>
</dbReference>
<evidence type="ECO:0000256" key="1">
    <source>
        <dbReference type="ARBA" id="ARBA00023315"/>
    </source>
</evidence>
<keyword evidence="1" id="KW-0808">Transferase</keyword>
<feature type="compositionally biased region" description="Polar residues" evidence="2">
    <location>
        <begin position="721"/>
        <end position="731"/>
    </location>
</feature>
<feature type="region of interest" description="Disordered" evidence="2">
    <location>
        <begin position="685"/>
        <end position="738"/>
    </location>
</feature>
<dbReference type="GO" id="GO:0006633">
    <property type="term" value="P:fatty acid biosynthetic process"/>
    <property type="evidence" value="ECO:0007669"/>
    <property type="project" value="InterPro"/>
</dbReference>
<feature type="domain" description="FAE" evidence="4">
    <location>
        <begin position="69"/>
        <end position="356"/>
    </location>
</feature>
<dbReference type="EMBL" id="BQKI01000073">
    <property type="protein sequence ID" value="GJN18719.1"/>
    <property type="molecule type" value="Genomic_DNA"/>
</dbReference>
<protein>
    <recommendedName>
        <fullName evidence="7">3-ketoacyl-CoA synthase</fullName>
    </recommendedName>
</protein>
<feature type="compositionally biased region" description="Basic residues" evidence="2">
    <location>
        <begin position="428"/>
        <end position="442"/>
    </location>
</feature>
<gene>
    <name evidence="5" type="primary">gb05912</name>
    <name evidence="5" type="ORF">PR202_gb05912</name>
</gene>
<dbReference type="Proteomes" id="UP001054889">
    <property type="component" value="Unassembled WGS sequence"/>
</dbReference>
<evidence type="ECO:0000313" key="5">
    <source>
        <dbReference type="EMBL" id="GJN18719.1"/>
    </source>
</evidence>
<feature type="domain" description="Retrotransposon gag" evidence="3">
    <location>
        <begin position="558"/>
        <end position="645"/>
    </location>
</feature>
<dbReference type="PANTHER" id="PTHR31561">
    <property type="entry name" value="3-KETOACYL-COA SYNTHASE"/>
    <property type="match status" value="1"/>
</dbReference>
<dbReference type="InterPro" id="IPR005162">
    <property type="entry name" value="Retrotrans_gag_dom"/>
</dbReference>
<comment type="caution">
    <text evidence="5">The sequence shown here is derived from an EMBL/GenBank/DDBJ whole genome shotgun (WGS) entry which is preliminary data.</text>
</comment>